<organism evidence="1 2">
    <name type="scientific">Candidatus Roizmanbacteria bacterium RIFCSPLOWO2_01_FULL_35_13</name>
    <dbReference type="NCBI Taxonomy" id="1802055"/>
    <lineage>
        <taxon>Bacteria</taxon>
        <taxon>Candidatus Roizmaniibacteriota</taxon>
    </lineage>
</organism>
<reference evidence="1 2" key="1">
    <citation type="journal article" date="2016" name="Nat. Commun.">
        <title>Thousands of microbial genomes shed light on interconnected biogeochemical processes in an aquifer system.</title>
        <authorList>
            <person name="Anantharaman K."/>
            <person name="Brown C.T."/>
            <person name="Hug L.A."/>
            <person name="Sharon I."/>
            <person name="Castelle C.J."/>
            <person name="Probst A.J."/>
            <person name="Thomas B.C."/>
            <person name="Singh A."/>
            <person name="Wilkins M.J."/>
            <person name="Karaoz U."/>
            <person name="Brodie E.L."/>
            <person name="Williams K.H."/>
            <person name="Hubbard S.S."/>
            <person name="Banfield J.F."/>
        </authorList>
    </citation>
    <scope>NUCLEOTIDE SEQUENCE [LARGE SCALE GENOMIC DNA]</scope>
</reference>
<comment type="caution">
    <text evidence="1">The sequence shown here is derived from an EMBL/GenBank/DDBJ whole genome shotgun (WGS) entry which is preliminary data.</text>
</comment>
<dbReference type="EMBL" id="MGAF01000022">
    <property type="protein sequence ID" value="OGK41144.1"/>
    <property type="molecule type" value="Genomic_DNA"/>
</dbReference>
<proteinExistence type="predicted"/>
<dbReference type="STRING" id="1802055.A3A74_02265"/>
<dbReference type="InterPro" id="IPR029063">
    <property type="entry name" value="SAM-dependent_MTases_sf"/>
</dbReference>
<gene>
    <name evidence="1" type="ORF">A3A74_02265</name>
</gene>
<evidence type="ECO:0000313" key="2">
    <source>
        <dbReference type="Proteomes" id="UP000179270"/>
    </source>
</evidence>
<dbReference type="Pfam" id="PF13578">
    <property type="entry name" value="Methyltransf_24"/>
    <property type="match status" value="1"/>
</dbReference>
<dbReference type="Gene3D" id="3.40.50.150">
    <property type="entry name" value="Vaccinia Virus protein VP39"/>
    <property type="match status" value="1"/>
</dbReference>
<sequence length="254" mass="29872">MFSLTEKKILSLYKSHQNDLKHLRSQAKIHLKKNKVNTMLDDLEAEITYLLLRNYKPKVTVEISPYEGWSTIWLLNALKNNGYGKLYSYDLVDTSQKFVPQKLAQDRWQFFKGDVKKLADKIPGSIDCLFIDSEHTRSFADWYIKNVFPRLKKNALVMIHDIFHYPEEPWQFSEKPTILSWLKSQNINYITATPVTAKGILLYQNLIGLRESLNIRKKITDHNCNPMIFFIYKKGGSDKYFNLKGLLNSLRFRL</sequence>
<evidence type="ECO:0008006" key="3">
    <source>
        <dbReference type="Google" id="ProtNLM"/>
    </source>
</evidence>
<dbReference type="Proteomes" id="UP000179270">
    <property type="component" value="Unassembled WGS sequence"/>
</dbReference>
<dbReference type="AlphaFoldDB" id="A0A1F7ICQ6"/>
<name>A0A1F7ICQ6_9BACT</name>
<dbReference type="SUPFAM" id="SSF53335">
    <property type="entry name" value="S-adenosyl-L-methionine-dependent methyltransferases"/>
    <property type="match status" value="1"/>
</dbReference>
<accession>A0A1F7ICQ6</accession>
<evidence type="ECO:0000313" key="1">
    <source>
        <dbReference type="EMBL" id="OGK41144.1"/>
    </source>
</evidence>
<protein>
    <recommendedName>
        <fullName evidence="3">Class I SAM-dependent methyltransferase</fullName>
    </recommendedName>
</protein>